<comment type="caution">
    <text evidence="3">The sequence shown here is derived from an EMBL/GenBank/DDBJ whole genome shotgun (WGS) entry which is preliminary data.</text>
</comment>
<gene>
    <name evidence="3" type="ORF">ACRE_017080</name>
</gene>
<keyword evidence="3" id="KW-0489">Methyltransferase</keyword>
<reference evidence="4" key="1">
    <citation type="journal article" date="2014" name="Genome Announc.">
        <title>Genome sequence and annotation of Acremonium chrysogenum, producer of the beta-lactam antibiotic cephalosporin C.</title>
        <authorList>
            <person name="Terfehr D."/>
            <person name="Dahlmann T.A."/>
            <person name="Specht T."/>
            <person name="Zadra I."/>
            <person name="Kuernsteiner H."/>
            <person name="Kueck U."/>
        </authorList>
    </citation>
    <scope>NUCLEOTIDE SEQUENCE [LARGE SCALE GENOMIC DNA]</scope>
    <source>
        <strain evidence="4">ATCC 11550 / CBS 779.69 / DSM 880 / IAM 14645 / JCM 23072 / IMI 49137</strain>
    </source>
</reference>
<dbReference type="Proteomes" id="UP000029964">
    <property type="component" value="Unassembled WGS sequence"/>
</dbReference>
<accession>A0A086TDR9</accession>
<dbReference type="STRING" id="857340.A0A086TDR9"/>
<comment type="similarity">
    <text evidence="1">Belongs to the methyltransferase superfamily. LaeA methyltransferase family.</text>
</comment>
<protein>
    <submittedName>
        <fullName evidence="3">Phosphomethylethanolamine N-methyltransferase-like protein</fullName>
    </submittedName>
</protein>
<evidence type="ECO:0000256" key="2">
    <source>
        <dbReference type="SAM" id="MobiDB-lite"/>
    </source>
</evidence>
<dbReference type="GO" id="GO:0008168">
    <property type="term" value="F:methyltransferase activity"/>
    <property type="evidence" value="ECO:0007669"/>
    <property type="project" value="UniProtKB-KW"/>
</dbReference>
<dbReference type="GO" id="GO:0032259">
    <property type="term" value="P:methylation"/>
    <property type="evidence" value="ECO:0007669"/>
    <property type="project" value="UniProtKB-KW"/>
</dbReference>
<name>A0A086TDR9_HAPC1</name>
<organism evidence="3 4">
    <name type="scientific">Hapsidospora chrysogenum (strain ATCC 11550 / CBS 779.69 / DSM 880 / IAM 14645 / JCM 23072 / IMI 49137)</name>
    <name type="common">Acremonium chrysogenum</name>
    <dbReference type="NCBI Taxonomy" id="857340"/>
    <lineage>
        <taxon>Eukaryota</taxon>
        <taxon>Fungi</taxon>
        <taxon>Dikarya</taxon>
        <taxon>Ascomycota</taxon>
        <taxon>Pezizomycotina</taxon>
        <taxon>Sordariomycetes</taxon>
        <taxon>Hypocreomycetidae</taxon>
        <taxon>Hypocreales</taxon>
        <taxon>Bionectriaceae</taxon>
        <taxon>Hapsidospora</taxon>
    </lineage>
</organism>
<dbReference type="InterPro" id="IPR029063">
    <property type="entry name" value="SAM-dependent_MTases_sf"/>
</dbReference>
<dbReference type="OrthoDB" id="2013972at2759"/>
<evidence type="ECO:0000313" key="4">
    <source>
        <dbReference type="Proteomes" id="UP000029964"/>
    </source>
</evidence>
<dbReference type="CDD" id="cd02440">
    <property type="entry name" value="AdoMet_MTases"/>
    <property type="match status" value="1"/>
</dbReference>
<dbReference type="SUPFAM" id="SSF53335">
    <property type="entry name" value="S-adenosyl-L-methionine-dependent methyltransferases"/>
    <property type="match status" value="1"/>
</dbReference>
<dbReference type="PANTHER" id="PTHR43591:SF10">
    <property type="entry name" value="ABC TRANSMEMBRANE TYPE-1 DOMAIN-CONTAINING PROTEIN-RELATED"/>
    <property type="match status" value="1"/>
</dbReference>
<dbReference type="PANTHER" id="PTHR43591">
    <property type="entry name" value="METHYLTRANSFERASE"/>
    <property type="match status" value="1"/>
</dbReference>
<evidence type="ECO:0000313" key="3">
    <source>
        <dbReference type="EMBL" id="KFH47501.1"/>
    </source>
</evidence>
<sequence length="359" mass="40472">MEADHDTRAGRAGPPSPPSTSSSSAIIVGSSSDAAVIQSIEKGEFGSANDDDDTRSLTESIRQHIVDGGLRYHAYHAGKYCFPNDETEQYRDDLKHNLTIYLCDGEFFFSPVHGKLEQGADVLDLVADMYPNSTFQGMDLSPIQPDWIPENVSFVVDDIEHDAGWTYPDNAFDFIHIRHTLHSIRDRPEVWERIFKHLKPGGWVEIQEFQYIAACDDDSCDEPYAWRDFCNYLETGMANLGADLHGIRKAPQELRAAGFGDIRVNSRKCPVGPWAKKKRLQECGHILRDVIMWGLNGIARKPFRDGLNWTNLQIEMFLVDVRKHITAEKNGLPKFHSYFPFQSICGRKPLNAISGTNAA</sequence>
<proteinExistence type="inferred from homology"/>
<dbReference type="Pfam" id="PF13489">
    <property type="entry name" value="Methyltransf_23"/>
    <property type="match status" value="1"/>
</dbReference>
<dbReference type="Gene3D" id="3.40.50.150">
    <property type="entry name" value="Vaccinia Virus protein VP39"/>
    <property type="match status" value="1"/>
</dbReference>
<evidence type="ECO:0000256" key="1">
    <source>
        <dbReference type="ARBA" id="ARBA00038158"/>
    </source>
</evidence>
<dbReference type="EMBL" id="JPKY01000009">
    <property type="protein sequence ID" value="KFH47501.1"/>
    <property type="molecule type" value="Genomic_DNA"/>
</dbReference>
<dbReference type="HOGENOM" id="CLU_010595_7_1_1"/>
<keyword evidence="4" id="KW-1185">Reference proteome</keyword>
<dbReference type="AlphaFoldDB" id="A0A086TDR9"/>
<feature type="region of interest" description="Disordered" evidence="2">
    <location>
        <begin position="1"/>
        <end position="27"/>
    </location>
</feature>
<keyword evidence="3" id="KW-0808">Transferase</keyword>